<dbReference type="InterPro" id="IPR043577">
    <property type="entry name" value="AE"/>
</dbReference>
<keyword evidence="6" id="KW-0378">Hydrolase</keyword>
<evidence type="ECO:0000256" key="2">
    <source>
        <dbReference type="ARBA" id="ARBA00009941"/>
    </source>
</evidence>
<reference evidence="13" key="1">
    <citation type="journal article" date="2021" name="Proc. Natl. Acad. Sci. U.S.A.">
        <title>Three genomes in the algal genus Volvox reveal the fate of a haploid sex-determining region after a transition to homothallism.</title>
        <authorList>
            <person name="Yamamoto K."/>
            <person name="Hamaji T."/>
            <person name="Kawai-Toyooka H."/>
            <person name="Matsuzaki R."/>
            <person name="Takahashi F."/>
            <person name="Nishimura Y."/>
            <person name="Kawachi M."/>
            <person name="Noguchi H."/>
            <person name="Minakuchi Y."/>
            <person name="Umen J.G."/>
            <person name="Toyoda A."/>
            <person name="Nozaki H."/>
        </authorList>
    </citation>
    <scope>NUCLEOTIDE SEQUENCE</scope>
    <source>
        <strain evidence="13">NIES-3785</strain>
        <strain evidence="12">NIES-3786</strain>
    </source>
</reference>
<gene>
    <name evidence="12" type="ORF">Vretifemale_13277</name>
    <name evidence="13" type="ORF">Vretimale_14536</name>
</gene>
<evidence type="ECO:0000256" key="5">
    <source>
        <dbReference type="ARBA" id="ARBA00022729"/>
    </source>
</evidence>
<dbReference type="OrthoDB" id="192611at2759"/>
<keyword evidence="15" id="KW-1185">Reference proteome</keyword>
<dbReference type="GO" id="GO:0005773">
    <property type="term" value="C:vacuole"/>
    <property type="evidence" value="ECO:0007669"/>
    <property type="project" value="GOC"/>
</dbReference>
<keyword evidence="7" id="KW-0788">Thiol protease</keyword>
<feature type="signal peptide" evidence="10">
    <location>
        <begin position="1"/>
        <end position="28"/>
    </location>
</feature>
<evidence type="ECO:0000256" key="3">
    <source>
        <dbReference type="ARBA" id="ARBA00012628"/>
    </source>
</evidence>
<comment type="catalytic activity">
    <reaction evidence="1">
        <text>Hydrolysis of proteins and small molecule substrates at -Asn-|-Xaa- bonds.</text>
        <dbReference type="EC" id="3.4.22.34"/>
    </reaction>
</comment>
<evidence type="ECO:0000313" key="13">
    <source>
        <dbReference type="EMBL" id="GIM10944.1"/>
    </source>
</evidence>
<dbReference type="Proteomes" id="UP000747110">
    <property type="component" value="Unassembled WGS sequence"/>
</dbReference>
<evidence type="ECO:0000259" key="11">
    <source>
        <dbReference type="Pfam" id="PF20985"/>
    </source>
</evidence>
<dbReference type="PANTHER" id="PTHR12000:SF42">
    <property type="entry name" value="LEGUMAIN"/>
    <property type="match status" value="1"/>
</dbReference>
<dbReference type="Gene3D" id="1.10.132.130">
    <property type="match status" value="1"/>
</dbReference>
<sequence>MLLLQRHVSALTVLLVALIGHSWREGIALRLPSLYSMRSSITRSGEGAMSGDAEQSDAAHGHGWRGMSSSTDFERIGLLKDSQKDFTDGDDWTIRNHWALLVAGSSGWFNYRHQADVCHAYQLLLRGGLRPAHMVVMMYDDIAYDIQNPFPGQVFNAPGGPNVYDGVRVDYSGADVNAATFLAVLAGNASAVPPGSGSGRVIASGPYDRIFVFYSDHGSPGVLGMPSGSFLYADQLVAALQRKHARGGYKEAVLYVEACESGSMFEGLLPPDIAVYATTASNAFESSWGTYCPGMTPGPSPLFSTCLGDLYSVAWMENAELCDLSHETLMTQYDIVRNRTSRNYTYTMGSHVMQYGSLVITREVAGDYQGMRNRGGGGDHPDGDAASCRAGPGPHPSPSPSPYPSSSSFSSSALTSTSTSHRRDDVSAGGGDEGAVRGAVGTLLRRGGDGDDAVDAAAAAAAAAAIAAGAGTQMDTVAAGEGEGAASREDTMQGAQSWRGRRQGRRRRAAEAEAEAEAATATAEAHLRMRQSGSLEQRDADLAPLRYRQVYGRTPEDRHEAQVALEREVSRRKAVDAAALATATSLLNHHPELTLKVAAAASLAAAKPTNAAVTTTTPGNTLYSSDASNGGLVTMLAKELTNGPMGRPAPGRPLVDDWDCLRAMVAAWGDVCGPMDQYTMRHTRLLANLCNAGLAPALLAQSLKNAVAAGFGGEGVGGEGVGRIF</sequence>
<dbReference type="Proteomes" id="UP000722791">
    <property type="component" value="Unassembled WGS sequence"/>
</dbReference>
<feature type="active site" evidence="8">
    <location>
        <position position="217"/>
    </location>
</feature>
<feature type="domain" description="Legumain prodomain" evidence="11">
    <location>
        <begin position="649"/>
        <end position="704"/>
    </location>
</feature>
<name>A0A8J4LUP8_9CHLO</name>
<evidence type="ECO:0000256" key="6">
    <source>
        <dbReference type="ARBA" id="ARBA00022801"/>
    </source>
</evidence>
<comment type="similarity">
    <text evidence="2">Belongs to the peptidase C13 family.</text>
</comment>
<feature type="region of interest" description="Disordered" evidence="9">
    <location>
        <begin position="479"/>
        <end position="508"/>
    </location>
</feature>
<dbReference type="GO" id="GO:0006624">
    <property type="term" value="P:vacuolar protein processing"/>
    <property type="evidence" value="ECO:0007669"/>
    <property type="project" value="TreeGrafter"/>
</dbReference>
<dbReference type="GO" id="GO:0051603">
    <property type="term" value="P:proteolysis involved in protein catabolic process"/>
    <property type="evidence" value="ECO:0007669"/>
    <property type="project" value="InterPro"/>
</dbReference>
<feature type="compositionally biased region" description="Basic residues" evidence="9">
    <location>
        <begin position="499"/>
        <end position="508"/>
    </location>
</feature>
<dbReference type="GO" id="GO:0004197">
    <property type="term" value="F:cysteine-type endopeptidase activity"/>
    <property type="evidence" value="ECO:0007669"/>
    <property type="project" value="UniProtKB-EC"/>
</dbReference>
<evidence type="ECO:0000256" key="1">
    <source>
        <dbReference type="ARBA" id="ARBA00000810"/>
    </source>
</evidence>
<dbReference type="Gene3D" id="3.40.50.1460">
    <property type="match status" value="1"/>
</dbReference>
<dbReference type="PANTHER" id="PTHR12000">
    <property type="entry name" value="HEMOGLOBINASE FAMILY MEMBER"/>
    <property type="match status" value="1"/>
</dbReference>
<evidence type="ECO:0000313" key="12">
    <source>
        <dbReference type="EMBL" id="GIL84652.1"/>
    </source>
</evidence>
<feature type="region of interest" description="Disordered" evidence="9">
    <location>
        <begin position="369"/>
        <end position="436"/>
    </location>
</feature>
<dbReference type="AlphaFoldDB" id="A0A8J4LUP8"/>
<comment type="caution">
    <text evidence="13">The sequence shown here is derived from an EMBL/GenBank/DDBJ whole genome shotgun (WGS) entry which is preliminary data.</text>
</comment>
<evidence type="ECO:0000256" key="7">
    <source>
        <dbReference type="ARBA" id="ARBA00022807"/>
    </source>
</evidence>
<proteinExistence type="inferred from homology"/>
<dbReference type="InterPro" id="IPR001096">
    <property type="entry name" value="Peptidase_C13"/>
</dbReference>
<evidence type="ECO:0000256" key="4">
    <source>
        <dbReference type="ARBA" id="ARBA00022670"/>
    </source>
</evidence>
<accession>A0A8J4LUP8</accession>
<organism evidence="13 14">
    <name type="scientific">Volvox reticuliferus</name>
    <dbReference type="NCBI Taxonomy" id="1737510"/>
    <lineage>
        <taxon>Eukaryota</taxon>
        <taxon>Viridiplantae</taxon>
        <taxon>Chlorophyta</taxon>
        <taxon>core chlorophytes</taxon>
        <taxon>Chlorophyceae</taxon>
        <taxon>CS clade</taxon>
        <taxon>Chlamydomonadales</taxon>
        <taxon>Volvocaceae</taxon>
        <taxon>Volvox</taxon>
    </lineage>
</organism>
<keyword evidence="4" id="KW-0645">Protease</keyword>
<keyword evidence="5 10" id="KW-0732">Signal</keyword>
<dbReference type="Pfam" id="PF01650">
    <property type="entry name" value="Peptidase_C13"/>
    <property type="match status" value="1"/>
</dbReference>
<evidence type="ECO:0000313" key="15">
    <source>
        <dbReference type="Proteomes" id="UP000747110"/>
    </source>
</evidence>
<dbReference type="PRINTS" id="PR00776">
    <property type="entry name" value="HEMOGLOBNASE"/>
</dbReference>
<dbReference type="PIRSF" id="PIRSF019663">
    <property type="entry name" value="Legumain"/>
    <property type="match status" value="1"/>
</dbReference>
<dbReference type="EMBL" id="BNCP01000030">
    <property type="protein sequence ID" value="GIL84652.1"/>
    <property type="molecule type" value="Genomic_DNA"/>
</dbReference>
<dbReference type="FunFam" id="3.40.50.1460:FF:000006">
    <property type="entry name" value="Legumain"/>
    <property type="match status" value="1"/>
</dbReference>
<feature type="region of interest" description="Disordered" evidence="9">
    <location>
        <begin position="46"/>
        <end position="67"/>
    </location>
</feature>
<evidence type="ECO:0000256" key="9">
    <source>
        <dbReference type="SAM" id="MobiDB-lite"/>
    </source>
</evidence>
<dbReference type="EMBL" id="BNCQ01000036">
    <property type="protein sequence ID" value="GIM10944.1"/>
    <property type="molecule type" value="Genomic_DNA"/>
</dbReference>
<dbReference type="Pfam" id="PF20985">
    <property type="entry name" value="Legum_prodom"/>
    <property type="match status" value="1"/>
</dbReference>
<dbReference type="PIRSF" id="PIRSF500139">
    <property type="entry name" value="AE"/>
    <property type="match status" value="1"/>
</dbReference>
<protein>
    <recommendedName>
        <fullName evidence="3">legumain</fullName>
        <ecNumber evidence="3">3.4.22.34</ecNumber>
    </recommendedName>
</protein>
<feature type="active site" description="Nucleophile" evidence="8">
    <location>
        <position position="259"/>
    </location>
</feature>
<evidence type="ECO:0000313" key="14">
    <source>
        <dbReference type="Proteomes" id="UP000722791"/>
    </source>
</evidence>
<evidence type="ECO:0000256" key="10">
    <source>
        <dbReference type="SAM" id="SignalP"/>
    </source>
</evidence>
<feature type="chain" id="PRO_5036433684" description="legumain" evidence="10">
    <location>
        <begin position="29"/>
        <end position="725"/>
    </location>
</feature>
<feature type="compositionally biased region" description="Pro residues" evidence="9">
    <location>
        <begin position="393"/>
        <end position="403"/>
    </location>
</feature>
<evidence type="ECO:0000256" key="8">
    <source>
        <dbReference type="PIRSR" id="PIRSR019663-1"/>
    </source>
</evidence>
<dbReference type="EC" id="3.4.22.34" evidence="3"/>
<dbReference type="InterPro" id="IPR048501">
    <property type="entry name" value="Legum_prodom"/>
</dbReference>
<dbReference type="InterPro" id="IPR046427">
    <property type="entry name" value="Legumain_prodom_sf"/>
</dbReference>
<feature type="compositionally biased region" description="Low complexity" evidence="9">
    <location>
        <begin position="404"/>
        <end position="419"/>
    </location>
</feature>